<proteinExistence type="inferred from homology"/>
<dbReference type="InterPro" id="IPR000515">
    <property type="entry name" value="MetI-like"/>
</dbReference>
<gene>
    <name evidence="11" type="ORF">PY649_24170</name>
</gene>
<evidence type="ECO:0000256" key="8">
    <source>
        <dbReference type="ARBA" id="ARBA00023136"/>
    </source>
</evidence>
<evidence type="ECO:0000256" key="1">
    <source>
        <dbReference type="ARBA" id="ARBA00004651"/>
    </source>
</evidence>
<comment type="similarity">
    <text evidence="9">Belongs to the binding-protein-dependent transport system permease family.</text>
</comment>
<evidence type="ECO:0000256" key="5">
    <source>
        <dbReference type="ARBA" id="ARBA00022856"/>
    </source>
</evidence>
<comment type="caution">
    <text evidence="11">The sequence shown here is derived from an EMBL/GenBank/DDBJ whole genome shotgun (WGS) entry which is preliminary data.</text>
</comment>
<evidence type="ECO:0000256" key="3">
    <source>
        <dbReference type="ARBA" id="ARBA00022475"/>
    </source>
</evidence>
<feature type="transmembrane region" description="Helical" evidence="9">
    <location>
        <begin position="176"/>
        <end position="197"/>
    </location>
</feature>
<sequence length="270" mass="28386">MLDRFFIGIALIILVVLLGVVALGPVIEPHDPLLQNVDMQEAGPSAQYLLGTDTLGRDVLSRLIEGARLSMTIGLAAPLIAGAVGISLGMAAAFFGGWTERIVTRVTDVMMSFDPLLLGVLIVAMLGPGIQNLSIAIASALVPSFVRLARASALSVRQESYVDASIAMGRPSFGTIFVHILPNIAGPLVVMTTIWIGTAIRLEASLSFIGLGAQAPAPSWGNIVREGVSNLFSSPLPALFAGLAITLAVLAFNILGDALRDYLDPDRMTR</sequence>
<evidence type="ECO:0000256" key="6">
    <source>
        <dbReference type="ARBA" id="ARBA00022927"/>
    </source>
</evidence>
<evidence type="ECO:0000256" key="2">
    <source>
        <dbReference type="ARBA" id="ARBA00022448"/>
    </source>
</evidence>
<dbReference type="Proteomes" id="UP001172645">
    <property type="component" value="Unassembled WGS sequence"/>
</dbReference>
<dbReference type="RefSeq" id="WP_285871328.1">
    <property type="nucleotide sequence ID" value="NZ_JARFYM010000024.1"/>
</dbReference>
<evidence type="ECO:0000313" key="12">
    <source>
        <dbReference type="Proteomes" id="UP001172645"/>
    </source>
</evidence>
<accession>A0ABT7K0A4</accession>
<keyword evidence="7 9" id="KW-1133">Transmembrane helix</keyword>
<keyword evidence="4 9" id="KW-0812">Transmembrane</keyword>
<feature type="transmembrane region" description="Helical" evidence="9">
    <location>
        <begin position="238"/>
        <end position="259"/>
    </location>
</feature>
<keyword evidence="8 9" id="KW-0472">Membrane</keyword>
<comment type="subcellular location">
    <subcellularLocation>
        <location evidence="1 9">Cell membrane</location>
        <topology evidence="1 9">Multi-pass membrane protein</topology>
    </subcellularLocation>
</comment>
<keyword evidence="3" id="KW-1003">Cell membrane</keyword>
<keyword evidence="5" id="KW-0571">Peptide transport</keyword>
<organism evidence="11 12">
    <name type="scientific">Rhizobium mayense</name>
    <dbReference type="NCBI Taxonomy" id="1312184"/>
    <lineage>
        <taxon>Bacteria</taxon>
        <taxon>Pseudomonadati</taxon>
        <taxon>Pseudomonadota</taxon>
        <taxon>Alphaproteobacteria</taxon>
        <taxon>Hyphomicrobiales</taxon>
        <taxon>Rhizobiaceae</taxon>
        <taxon>Rhizobium/Agrobacterium group</taxon>
        <taxon>Rhizobium</taxon>
    </lineage>
</organism>
<feature type="transmembrane region" description="Helical" evidence="9">
    <location>
        <begin position="116"/>
        <end position="142"/>
    </location>
</feature>
<dbReference type="Pfam" id="PF00528">
    <property type="entry name" value="BPD_transp_1"/>
    <property type="match status" value="1"/>
</dbReference>
<feature type="domain" description="ABC transmembrane type-1" evidence="10">
    <location>
        <begin position="67"/>
        <end position="256"/>
    </location>
</feature>
<evidence type="ECO:0000259" key="10">
    <source>
        <dbReference type="PROSITE" id="PS50928"/>
    </source>
</evidence>
<keyword evidence="2 9" id="KW-0813">Transport</keyword>
<reference evidence="11" key="1">
    <citation type="submission" date="2023-06" db="EMBL/GenBank/DDBJ databases">
        <title>Phylogenetic Diversity of Rhizobium strains.</title>
        <authorList>
            <person name="Moura F.T."/>
            <person name="Helene L.C.F."/>
            <person name="Hungria M."/>
        </authorList>
    </citation>
    <scope>NUCLEOTIDE SEQUENCE</scope>
    <source>
        <strain evidence="11">CCGE526</strain>
    </source>
</reference>
<dbReference type="Gene3D" id="1.10.3720.10">
    <property type="entry name" value="MetI-like"/>
    <property type="match status" value="1"/>
</dbReference>
<dbReference type="InterPro" id="IPR035906">
    <property type="entry name" value="MetI-like_sf"/>
</dbReference>
<feature type="transmembrane region" description="Helical" evidence="9">
    <location>
        <begin position="72"/>
        <end position="96"/>
    </location>
</feature>
<keyword evidence="12" id="KW-1185">Reference proteome</keyword>
<keyword evidence="6" id="KW-0653">Protein transport</keyword>
<name>A0ABT7K0A4_9HYPH</name>
<dbReference type="EMBL" id="JARFYM010000024">
    <property type="protein sequence ID" value="MDL2402007.1"/>
    <property type="molecule type" value="Genomic_DNA"/>
</dbReference>
<dbReference type="PANTHER" id="PTHR43386">
    <property type="entry name" value="OLIGOPEPTIDE TRANSPORT SYSTEM PERMEASE PROTEIN APPC"/>
    <property type="match status" value="1"/>
</dbReference>
<evidence type="ECO:0000256" key="7">
    <source>
        <dbReference type="ARBA" id="ARBA00022989"/>
    </source>
</evidence>
<dbReference type="CDD" id="cd06261">
    <property type="entry name" value="TM_PBP2"/>
    <property type="match status" value="1"/>
</dbReference>
<dbReference type="PROSITE" id="PS50928">
    <property type="entry name" value="ABC_TM1"/>
    <property type="match status" value="1"/>
</dbReference>
<evidence type="ECO:0000313" key="11">
    <source>
        <dbReference type="EMBL" id="MDL2402007.1"/>
    </source>
</evidence>
<dbReference type="InterPro" id="IPR050366">
    <property type="entry name" value="BP-dependent_transpt_permease"/>
</dbReference>
<evidence type="ECO:0000256" key="9">
    <source>
        <dbReference type="RuleBase" id="RU363032"/>
    </source>
</evidence>
<dbReference type="SUPFAM" id="SSF161098">
    <property type="entry name" value="MetI-like"/>
    <property type="match status" value="1"/>
</dbReference>
<feature type="transmembrane region" description="Helical" evidence="9">
    <location>
        <begin position="6"/>
        <end position="27"/>
    </location>
</feature>
<dbReference type="PANTHER" id="PTHR43386:SF1">
    <property type="entry name" value="D,D-DIPEPTIDE TRANSPORT SYSTEM PERMEASE PROTEIN DDPC-RELATED"/>
    <property type="match status" value="1"/>
</dbReference>
<evidence type="ECO:0000256" key="4">
    <source>
        <dbReference type="ARBA" id="ARBA00022692"/>
    </source>
</evidence>
<protein>
    <submittedName>
        <fullName evidence="11">ABC transporter permease</fullName>
    </submittedName>
</protein>